<sequence length="43" mass="4876">MSFRLRALGGVWNWGECSSGLVDSRRNVVGFGQCESDWWLLVT</sequence>
<proteinExistence type="predicted"/>
<dbReference type="AlphaFoldDB" id="A0A0A9B455"/>
<evidence type="ECO:0000313" key="1">
    <source>
        <dbReference type="EMBL" id="JAD58789.1"/>
    </source>
</evidence>
<protein>
    <submittedName>
        <fullName evidence="1">Uncharacterized protein</fullName>
    </submittedName>
</protein>
<organism evidence="1">
    <name type="scientific">Arundo donax</name>
    <name type="common">Giant reed</name>
    <name type="synonym">Donax arundinaceus</name>
    <dbReference type="NCBI Taxonomy" id="35708"/>
    <lineage>
        <taxon>Eukaryota</taxon>
        <taxon>Viridiplantae</taxon>
        <taxon>Streptophyta</taxon>
        <taxon>Embryophyta</taxon>
        <taxon>Tracheophyta</taxon>
        <taxon>Spermatophyta</taxon>
        <taxon>Magnoliopsida</taxon>
        <taxon>Liliopsida</taxon>
        <taxon>Poales</taxon>
        <taxon>Poaceae</taxon>
        <taxon>PACMAD clade</taxon>
        <taxon>Arundinoideae</taxon>
        <taxon>Arundineae</taxon>
        <taxon>Arundo</taxon>
    </lineage>
</organism>
<reference evidence="1" key="1">
    <citation type="submission" date="2014-09" db="EMBL/GenBank/DDBJ databases">
        <authorList>
            <person name="Magalhaes I.L.F."/>
            <person name="Oliveira U."/>
            <person name="Santos F.R."/>
            <person name="Vidigal T.H.D.A."/>
            <person name="Brescovit A.D."/>
            <person name="Santos A.J."/>
        </authorList>
    </citation>
    <scope>NUCLEOTIDE SEQUENCE</scope>
    <source>
        <tissue evidence="1">Shoot tissue taken approximately 20 cm above the soil surface</tissue>
    </source>
</reference>
<dbReference type="EMBL" id="GBRH01239106">
    <property type="protein sequence ID" value="JAD58789.1"/>
    <property type="molecule type" value="Transcribed_RNA"/>
</dbReference>
<reference evidence="1" key="2">
    <citation type="journal article" date="2015" name="Data Brief">
        <title>Shoot transcriptome of the giant reed, Arundo donax.</title>
        <authorList>
            <person name="Barrero R.A."/>
            <person name="Guerrero F.D."/>
            <person name="Moolhuijzen P."/>
            <person name="Goolsby J.A."/>
            <person name="Tidwell J."/>
            <person name="Bellgard S.E."/>
            <person name="Bellgard M.I."/>
        </authorList>
    </citation>
    <scope>NUCLEOTIDE SEQUENCE</scope>
    <source>
        <tissue evidence="1">Shoot tissue taken approximately 20 cm above the soil surface</tissue>
    </source>
</reference>
<accession>A0A0A9B455</accession>
<name>A0A0A9B455_ARUDO</name>